<proteinExistence type="predicted"/>
<sequence>MNSKNYKGYTADSLVSSDKLAKNLFDKRWENIVNIINTKAELVVDEDTFSYFFKVKIGFLLTLDEIIKLQSLGYGVFKTQREIESFDYEGYKILIDNPTKYIIMWQPKKEN</sequence>
<protein>
    <submittedName>
        <fullName evidence="1">Uncharacterized protein</fullName>
    </submittedName>
</protein>
<evidence type="ECO:0000313" key="1">
    <source>
        <dbReference type="EMBL" id="WDQ45492.1"/>
    </source>
</evidence>
<dbReference type="EMBL" id="OQ326496">
    <property type="protein sequence ID" value="WDQ45492.1"/>
    <property type="molecule type" value="Genomic_DNA"/>
</dbReference>
<accession>A0AAT9TSC9</accession>
<reference evidence="1" key="1">
    <citation type="submission" date="2023-01" db="EMBL/GenBank/DDBJ databases">
        <authorList>
            <person name="Sprotte S."/>
            <person name="Brinks E."/>
        </authorList>
    </citation>
    <scope>NUCLEOTIDE SEQUENCE</scope>
</reference>
<organism evidence="1">
    <name type="scientific">Enterocloster phage PMBT24</name>
    <dbReference type="NCBI Taxonomy" id="3025413"/>
    <lineage>
        <taxon>Viruses</taxon>
        <taxon>Duplodnaviria</taxon>
        <taxon>Heunggongvirae</taxon>
        <taxon>Uroviricota</taxon>
        <taxon>Caudoviricetes</taxon>
    </lineage>
</organism>
<name>A0AAT9TSC9_9CAUD</name>
<reference evidence="1" key="2">
    <citation type="journal article" date="2024" name="Heliyon">
        <title>Complete genome sequence of the novel virulent phage PMBT24 infecting Enterocloster bolteae from the human gut.</title>
        <authorList>
            <person name="Sprotte S."/>
            <person name="Brinks E."/>
            <person name="Neve H."/>
            <person name="Franz C.M.A.P."/>
        </authorList>
    </citation>
    <scope>NUCLEOTIDE SEQUENCE</scope>
</reference>